<dbReference type="PROSITE" id="PS50112">
    <property type="entry name" value="PAS"/>
    <property type="match status" value="1"/>
</dbReference>
<dbReference type="Gene3D" id="3.30.450.20">
    <property type="entry name" value="PAS domain"/>
    <property type="match status" value="1"/>
</dbReference>
<evidence type="ECO:0000256" key="2">
    <source>
        <dbReference type="ARBA" id="ARBA00022519"/>
    </source>
</evidence>
<proteinExistence type="inferred from homology"/>
<sequence length="544" mass="59229">MRDTGPVTQKEVRFNGLGELVSKTDLNGKIQYANDAFIEICGYNRDELIGSDHNIVRHPDMPPAAFKDLWQTIKAGKNWRGMVKNRCKNGDHYWVNAFVSPVVKEGEIVGYQSVRSEPSRDEVTDAEKLYQTLRQEPSRPLPNAPLLRRIQLRWFFHLCCGLVLMLCTLGMGLALNQGQPYLVGMLAAVLLITVGMTWTVQTRVIGAIKDTSEALKHLASGNLVSGDEPVRHDELGELNDNYRMVKARFGAIIGQVVENTQVLLAHADHLAARGRSVQDNMSTQSSQITHVASAMTQMSATIEQVAQNMNRTADIISVTQGRASDGADVVGRATTSMTAFIDELEQTISQIQASAEESQKITKVTQTISEIAEQTNLLALNAAIEAARAGEQGRGFAVVADEVRNLAQRTQAATCDIKAMLEGLQSGIHHSSERVLSNNQMAQETLAVVAESRAVLADIFEKVNQVKSMGSEVATAAGEQASVTKDMSESVEKINGQSHTASEQATQTADIAAQLMSQSLFLKETLNDFKLAGQAREKGQPAKA</sequence>
<dbReference type="Gene3D" id="1.10.287.950">
    <property type="entry name" value="Methyl-accepting chemotaxis protein"/>
    <property type="match status" value="1"/>
</dbReference>
<dbReference type="PANTHER" id="PTHR32089:SF112">
    <property type="entry name" value="LYSOZYME-LIKE PROTEIN-RELATED"/>
    <property type="match status" value="1"/>
</dbReference>
<keyword evidence="6" id="KW-1133">Transmembrane helix</keyword>
<name>A0ABX3KBH9_9GAMM</name>
<dbReference type="Pfam" id="PF08447">
    <property type="entry name" value="PAS_3"/>
    <property type="match status" value="1"/>
</dbReference>
<evidence type="ECO:0000256" key="6">
    <source>
        <dbReference type="SAM" id="Phobius"/>
    </source>
</evidence>
<evidence type="ECO:0000256" key="5">
    <source>
        <dbReference type="PROSITE-ProRule" id="PRU00284"/>
    </source>
</evidence>
<evidence type="ECO:0000256" key="4">
    <source>
        <dbReference type="ARBA" id="ARBA00029447"/>
    </source>
</evidence>
<comment type="caution">
    <text evidence="11">The sequence shown here is derived from an EMBL/GenBank/DDBJ whole genome shotgun (WGS) entry which is preliminary data.</text>
</comment>
<dbReference type="InterPro" id="IPR004089">
    <property type="entry name" value="MCPsignal_dom"/>
</dbReference>
<dbReference type="Pfam" id="PF00015">
    <property type="entry name" value="MCPsignal"/>
    <property type="match status" value="1"/>
</dbReference>
<dbReference type="CDD" id="cd00130">
    <property type="entry name" value="PAS"/>
    <property type="match status" value="1"/>
</dbReference>
<keyword evidence="6" id="KW-0812">Transmembrane</keyword>
<dbReference type="PROSITE" id="PS50192">
    <property type="entry name" value="T_SNARE"/>
    <property type="match status" value="1"/>
</dbReference>
<dbReference type="EMBL" id="MUFC01000016">
    <property type="protein sequence ID" value="OOE86263.1"/>
    <property type="molecule type" value="Genomic_DNA"/>
</dbReference>
<keyword evidence="6" id="KW-0472">Membrane</keyword>
<comment type="similarity">
    <text evidence="4">Belongs to the methyl-accepting chemotaxis (MCP) protein family.</text>
</comment>
<dbReference type="SUPFAM" id="SSF55785">
    <property type="entry name" value="PYP-like sensor domain (PAS domain)"/>
    <property type="match status" value="1"/>
</dbReference>
<dbReference type="SMART" id="SM00091">
    <property type="entry name" value="PAS"/>
    <property type="match status" value="1"/>
</dbReference>
<keyword evidence="2" id="KW-1003">Cell membrane</keyword>
<feature type="domain" description="Methyl-accepting transducer" evidence="7">
    <location>
        <begin position="259"/>
        <end position="495"/>
    </location>
</feature>
<evidence type="ECO:0000256" key="3">
    <source>
        <dbReference type="ARBA" id="ARBA00023224"/>
    </source>
</evidence>
<feature type="transmembrane region" description="Helical" evidence="6">
    <location>
        <begin position="181"/>
        <end position="200"/>
    </location>
</feature>
<dbReference type="SUPFAM" id="SSF58104">
    <property type="entry name" value="Methyl-accepting chemotaxis protein (MCP) signaling domain"/>
    <property type="match status" value="1"/>
</dbReference>
<dbReference type="InterPro" id="IPR004090">
    <property type="entry name" value="Chemotax_Me-accpt_rcpt"/>
</dbReference>
<protein>
    <recommendedName>
        <fullName evidence="13">Chemotaxis protein</fullName>
    </recommendedName>
</protein>
<evidence type="ECO:0008006" key="13">
    <source>
        <dbReference type="Google" id="ProtNLM"/>
    </source>
</evidence>
<feature type="domain" description="HAMP" evidence="10">
    <location>
        <begin position="202"/>
        <end position="254"/>
    </location>
</feature>
<comment type="subcellular location">
    <subcellularLocation>
        <location evidence="1">Cell inner membrane</location>
        <topology evidence="1">Multi-pass membrane protein</topology>
    </subcellularLocation>
</comment>
<reference evidence="12" key="1">
    <citation type="submission" date="2017-01" db="EMBL/GenBank/DDBJ databases">
        <title>Draft genome of the species Salinivibrio sharmensis.</title>
        <authorList>
            <person name="Lopez-Hermoso C."/>
            <person name="De La Haba R."/>
            <person name="Sanchez-Porro C."/>
            <person name="Ventosa A."/>
        </authorList>
    </citation>
    <scope>NUCLEOTIDE SEQUENCE [LARGE SCALE GENOMIC DNA]</scope>
    <source>
        <strain evidence="12">CBH463</strain>
    </source>
</reference>
<feature type="domain" description="PAS" evidence="8">
    <location>
        <begin position="25"/>
        <end position="76"/>
    </location>
</feature>
<feature type="transmembrane region" description="Helical" evidence="6">
    <location>
        <begin position="154"/>
        <end position="175"/>
    </location>
</feature>
<dbReference type="InterPro" id="IPR000014">
    <property type="entry name" value="PAS"/>
</dbReference>
<keyword evidence="3 5" id="KW-0807">Transducer</keyword>
<dbReference type="NCBIfam" id="TIGR00229">
    <property type="entry name" value="sensory_box"/>
    <property type="match status" value="1"/>
</dbReference>
<dbReference type="Proteomes" id="UP000188627">
    <property type="component" value="Unassembled WGS sequence"/>
</dbReference>
<evidence type="ECO:0000259" key="7">
    <source>
        <dbReference type="PROSITE" id="PS50111"/>
    </source>
</evidence>
<keyword evidence="12" id="KW-1185">Reference proteome</keyword>
<dbReference type="SMART" id="SM00283">
    <property type="entry name" value="MA"/>
    <property type="match status" value="1"/>
</dbReference>
<accession>A0ABX3KBH9</accession>
<dbReference type="RefSeq" id="WP_077772986.1">
    <property type="nucleotide sequence ID" value="NZ_MUFC01000016.1"/>
</dbReference>
<organism evidence="11 12">
    <name type="scientific">Salinivibrio sharmensis</name>
    <dbReference type="NCBI Taxonomy" id="390883"/>
    <lineage>
        <taxon>Bacteria</taxon>
        <taxon>Pseudomonadati</taxon>
        <taxon>Pseudomonadota</taxon>
        <taxon>Gammaproteobacteria</taxon>
        <taxon>Vibrionales</taxon>
        <taxon>Vibrionaceae</taxon>
        <taxon>Salinivibrio</taxon>
    </lineage>
</organism>
<evidence type="ECO:0000313" key="12">
    <source>
        <dbReference type="Proteomes" id="UP000188627"/>
    </source>
</evidence>
<dbReference type="PRINTS" id="PR00260">
    <property type="entry name" value="CHEMTRNSDUCR"/>
</dbReference>
<evidence type="ECO:0000259" key="9">
    <source>
        <dbReference type="PROSITE" id="PS50192"/>
    </source>
</evidence>
<feature type="domain" description="T-SNARE coiled-coil homology" evidence="9">
    <location>
        <begin position="446"/>
        <end position="508"/>
    </location>
</feature>
<evidence type="ECO:0000256" key="1">
    <source>
        <dbReference type="ARBA" id="ARBA00004429"/>
    </source>
</evidence>
<evidence type="ECO:0000259" key="10">
    <source>
        <dbReference type="PROSITE" id="PS50885"/>
    </source>
</evidence>
<gene>
    <name evidence="11" type="ORF">BZG74_12970</name>
</gene>
<evidence type="ECO:0000313" key="11">
    <source>
        <dbReference type="EMBL" id="OOE86263.1"/>
    </source>
</evidence>
<dbReference type="InterPro" id="IPR003660">
    <property type="entry name" value="HAMP_dom"/>
</dbReference>
<dbReference type="PROSITE" id="PS50885">
    <property type="entry name" value="HAMP"/>
    <property type="match status" value="1"/>
</dbReference>
<keyword evidence="2" id="KW-0997">Cell inner membrane</keyword>
<dbReference type="PROSITE" id="PS50111">
    <property type="entry name" value="CHEMOTAXIS_TRANSDUC_2"/>
    <property type="match status" value="1"/>
</dbReference>
<dbReference type="CDD" id="cd11386">
    <property type="entry name" value="MCP_signal"/>
    <property type="match status" value="1"/>
</dbReference>
<dbReference type="PANTHER" id="PTHR32089">
    <property type="entry name" value="METHYL-ACCEPTING CHEMOTAXIS PROTEIN MCPB"/>
    <property type="match status" value="1"/>
</dbReference>
<dbReference type="InterPro" id="IPR013655">
    <property type="entry name" value="PAS_fold_3"/>
</dbReference>
<dbReference type="InterPro" id="IPR000727">
    <property type="entry name" value="T_SNARE_dom"/>
</dbReference>
<dbReference type="InterPro" id="IPR035965">
    <property type="entry name" value="PAS-like_dom_sf"/>
</dbReference>
<evidence type="ECO:0000259" key="8">
    <source>
        <dbReference type="PROSITE" id="PS50112"/>
    </source>
</evidence>